<dbReference type="NCBIfam" id="TIGR03902">
    <property type="entry name" value="rhom_GG_sort"/>
    <property type="match status" value="1"/>
</dbReference>
<reference evidence="7" key="1">
    <citation type="submission" date="2018-06" db="EMBL/GenBank/DDBJ databases">
        <authorList>
            <person name="Zhirakovskaya E."/>
        </authorList>
    </citation>
    <scope>NUCLEOTIDE SEQUENCE</scope>
</reference>
<dbReference type="InterPro" id="IPR023826">
    <property type="entry name" value="Rhom-like_SP_proteobac"/>
</dbReference>
<dbReference type="EMBL" id="UOFO01000084">
    <property type="protein sequence ID" value="VAW86003.1"/>
    <property type="molecule type" value="Genomic_DNA"/>
</dbReference>
<keyword evidence="4 5" id="KW-0472">Membrane</keyword>
<dbReference type="GO" id="GO:0016020">
    <property type="term" value="C:membrane"/>
    <property type="evidence" value="ECO:0007669"/>
    <property type="project" value="UniProtKB-SubCell"/>
</dbReference>
<dbReference type="Gene3D" id="1.20.1540.10">
    <property type="entry name" value="Rhomboid-like"/>
    <property type="match status" value="1"/>
</dbReference>
<dbReference type="InterPro" id="IPR022764">
    <property type="entry name" value="Peptidase_S54_rhomboid_dom"/>
</dbReference>
<evidence type="ECO:0000259" key="6">
    <source>
        <dbReference type="Pfam" id="PF01694"/>
    </source>
</evidence>
<accession>A0A3B0ZCT3</accession>
<comment type="subcellular location">
    <subcellularLocation>
        <location evidence="1">Membrane</location>
        <topology evidence="1">Multi-pass membrane protein</topology>
    </subcellularLocation>
</comment>
<feature type="transmembrane region" description="Helical" evidence="5">
    <location>
        <begin position="80"/>
        <end position="99"/>
    </location>
</feature>
<feature type="transmembrane region" description="Helical" evidence="5">
    <location>
        <begin position="134"/>
        <end position="155"/>
    </location>
</feature>
<keyword evidence="3 5" id="KW-1133">Transmembrane helix</keyword>
<feature type="domain" description="Peptidase S54 rhomboid" evidence="6">
    <location>
        <begin position="40"/>
        <end position="182"/>
    </location>
</feature>
<feature type="transmembrane region" description="Helical" evidence="5">
    <location>
        <begin position="105"/>
        <end position="122"/>
    </location>
</feature>
<evidence type="ECO:0000256" key="3">
    <source>
        <dbReference type="ARBA" id="ARBA00022989"/>
    </source>
</evidence>
<feature type="transmembrane region" description="Helical" evidence="5">
    <location>
        <begin position="167"/>
        <end position="185"/>
    </location>
</feature>
<feature type="transmembrane region" description="Helical" evidence="5">
    <location>
        <begin position="50"/>
        <end position="73"/>
    </location>
</feature>
<proteinExistence type="predicted"/>
<dbReference type="Pfam" id="PF01694">
    <property type="entry name" value="Rhomboid"/>
    <property type="match status" value="1"/>
</dbReference>
<evidence type="ECO:0000256" key="2">
    <source>
        <dbReference type="ARBA" id="ARBA00022692"/>
    </source>
</evidence>
<evidence type="ECO:0000256" key="5">
    <source>
        <dbReference type="SAM" id="Phobius"/>
    </source>
</evidence>
<keyword evidence="2 5" id="KW-0812">Transmembrane</keyword>
<dbReference type="AlphaFoldDB" id="A0A3B0ZCT3"/>
<evidence type="ECO:0000313" key="7">
    <source>
        <dbReference type="EMBL" id="VAW86003.1"/>
    </source>
</evidence>
<gene>
    <name evidence="7" type="ORF">MNBD_GAMMA16-77</name>
</gene>
<organism evidence="7">
    <name type="scientific">hydrothermal vent metagenome</name>
    <dbReference type="NCBI Taxonomy" id="652676"/>
    <lineage>
        <taxon>unclassified sequences</taxon>
        <taxon>metagenomes</taxon>
        <taxon>ecological metagenomes</taxon>
    </lineage>
</organism>
<dbReference type="GO" id="GO:0004252">
    <property type="term" value="F:serine-type endopeptidase activity"/>
    <property type="evidence" value="ECO:0007669"/>
    <property type="project" value="InterPro"/>
</dbReference>
<evidence type="ECO:0000256" key="4">
    <source>
        <dbReference type="ARBA" id="ARBA00023136"/>
    </source>
</evidence>
<dbReference type="InterPro" id="IPR035952">
    <property type="entry name" value="Rhomboid-like_sf"/>
</dbReference>
<evidence type="ECO:0000256" key="1">
    <source>
        <dbReference type="ARBA" id="ARBA00004141"/>
    </source>
</evidence>
<protein>
    <recommendedName>
        <fullName evidence="6">Peptidase S54 rhomboid domain-containing protein</fullName>
    </recommendedName>
</protein>
<name>A0A3B0ZCT3_9ZZZZ</name>
<dbReference type="SUPFAM" id="SSF144091">
    <property type="entry name" value="Rhomboid-like"/>
    <property type="match status" value="1"/>
</dbReference>
<sequence length="193" mass="21685">MRFTSLIIPSFIVVASIFIETIGVESKSILRFERDLFNNNTYWQLITGHLVHLGPNHLLLNLIGFALIGWLFLKNIPWHSWLILFIVTCLGVTSGLYLFNPELSWYVGLSGVLHGFLIYGIFRNIASGYRYEWLLLLAITGKLAWEQVFGAMPGSAETAGGPVIVDAHLYGALTGLLIACCTYLPKIWRKLLN</sequence>